<keyword evidence="5" id="KW-0067">ATP-binding</keyword>
<keyword evidence="8" id="KW-1185">Reference proteome</keyword>
<evidence type="ECO:0000256" key="2">
    <source>
        <dbReference type="ARBA" id="ARBA00022679"/>
    </source>
</evidence>
<dbReference type="CDD" id="cd24085">
    <property type="entry name" value="ASKHA_NBD_PanK-II_bac"/>
    <property type="match status" value="1"/>
</dbReference>
<reference evidence="7 8" key="1">
    <citation type="journal article" date="2019" name="Int. J. Syst. Evol. Microbiol.">
        <title>The Global Catalogue of Microorganisms (GCM) 10K type strain sequencing project: providing services to taxonomists for standard genome sequencing and annotation.</title>
        <authorList>
            <consortium name="The Broad Institute Genomics Platform"/>
            <consortium name="The Broad Institute Genome Sequencing Center for Infectious Disease"/>
            <person name="Wu L."/>
            <person name="Ma J."/>
        </authorList>
    </citation>
    <scope>NUCLEOTIDE SEQUENCE [LARGE SCALE GENOMIC DNA]</scope>
    <source>
        <strain evidence="7 8">JCM 15395</strain>
    </source>
</reference>
<dbReference type="InterPro" id="IPR004567">
    <property type="entry name" value="Type_II_PanK"/>
</dbReference>
<evidence type="ECO:0000256" key="6">
    <source>
        <dbReference type="ARBA" id="ARBA00022993"/>
    </source>
</evidence>
<dbReference type="EMBL" id="BAAADS010000018">
    <property type="protein sequence ID" value="GAA0607046.1"/>
    <property type="molecule type" value="Genomic_DNA"/>
</dbReference>
<dbReference type="InterPro" id="IPR011602">
    <property type="entry name" value="Type_II_PanK_bac"/>
</dbReference>
<keyword evidence="1" id="KW-0963">Cytoplasm</keyword>
<dbReference type="PANTHER" id="PTHR12280">
    <property type="entry name" value="PANTOTHENATE KINASE"/>
    <property type="match status" value="1"/>
</dbReference>
<dbReference type="Gene3D" id="3.30.420.40">
    <property type="match status" value="1"/>
</dbReference>
<evidence type="ECO:0000256" key="4">
    <source>
        <dbReference type="ARBA" id="ARBA00022777"/>
    </source>
</evidence>
<dbReference type="NCBIfam" id="NF009842">
    <property type="entry name" value="PRK13317.1"/>
    <property type="match status" value="1"/>
</dbReference>
<organism evidence="7 8">
    <name type="scientific">Virgibacillus siamensis</name>
    <dbReference type="NCBI Taxonomy" id="480071"/>
    <lineage>
        <taxon>Bacteria</taxon>
        <taxon>Bacillati</taxon>
        <taxon>Bacillota</taxon>
        <taxon>Bacilli</taxon>
        <taxon>Bacillales</taxon>
        <taxon>Bacillaceae</taxon>
        <taxon>Virgibacillus</taxon>
    </lineage>
</organism>
<name>A0ABN1G9X3_9BACI</name>
<dbReference type="PIRSF" id="PIRSF036940">
    <property type="entry name" value="PanK_bac_aCoA"/>
    <property type="match status" value="1"/>
</dbReference>
<gene>
    <name evidence="7" type="primary">coaW</name>
    <name evidence="7" type="ORF">GCM10009001_25420</name>
</gene>
<dbReference type="SUPFAM" id="SSF53067">
    <property type="entry name" value="Actin-like ATPase domain"/>
    <property type="match status" value="1"/>
</dbReference>
<evidence type="ECO:0000256" key="3">
    <source>
        <dbReference type="ARBA" id="ARBA00022741"/>
    </source>
</evidence>
<keyword evidence="6" id="KW-0173">Coenzyme A biosynthesis</keyword>
<proteinExistence type="predicted"/>
<dbReference type="Proteomes" id="UP001500866">
    <property type="component" value="Unassembled WGS sequence"/>
</dbReference>
<dbReference type="GO" id="GO:0016301">
    <property type="term" value="F:kinase activity"/>
    <property type="evidence" value="ECO:0007669"/>
    <property type="project" value="UniProtKB-KW"/>
</dbReference>
<dbReference type="PANTHER" id="PTHR12280:SF20">
    <property type="entry name" value="4'-PHOSPHOPANTETHEINE PHOSPHATASE"/>
    <property type="match status" value="1"/>
</dbReference>
<dbReference type="InterPro" id="IPR043129">
    <property type="entry name" value="ATPase_NBD"/>
</dbReference>
<comment type="caution">
    <text evidence="7">The sequence shown here is derived from an EMBL/GenBank/DDBJ whole genome shotgun (WGS) entry which is preliminary data.</text>
</comment>
<dbReference type="RefSeq" id="WP_343813699.1">
    <property type="nucleotide sequence ID" value="NZ_BAAADS010000018.1"/>
</dbReference>
<keyword evidence="3" id="KW-0547">Nucleotide-binding</keyword>
<evidence type="ECO:0000313" key="8">
    <source>
        <dbReference type="Proteomes" id="UP001500866"/>
    </source>
</evidence>
<evidence type="ECO:0000313" key="7">
    <source>
        <dbReference type="EMBL" id="GAA0607046.1"/>
    </source>
</evidence>
<keyword evidence="4 7" id="KW-0418">Kinase</keyword>
<protein>
    <submittedName>
        <fullName evidence="7">Type II pantothenate kinase</fullName>
    </submittedName>
</protein>
<dbReference type="Pfam" id="PF03630">
    <property type="entry name" value="Fumble"/>
    <property type="match status" value="1"/>
</dbReference>
<evidence type="ECO:0000256" key="1">
    <source>
        <dbReference type="ARBA" id="ARBA00022490"/>
    </source>
</evidence>
<accession>A0ABN1G9X3</accession>
<sequence>MVQTKVGIDAGGTLTKIAYQTNGSIRYQSVPSADMEYTVEWLSSQLDNPDVCVTGGKSELLTKKWQAPAKTMVEFDATTKGIEFLANHQDQALVEPFLFVNVGTGTSIHVVNDGKQERTGGSGIGGGTLMGLAQLTTGIHDYKQIVQLAGNGNRGNVDLKVKDIFEGTLSPISGDLTASNFGKTEKMAAYAPENADILASITGMIGEVIVSITIPTAMQYNVDQMVYIGSSFRMNRLLRETVSKYTIMLEKTPIFLEKGEYSGAVGAMLSID</sequence>
<keyword evidence="2" id="KW-0808">Transferase</keyword>
<evidence type="ECO:0000256" key="5">
    <source>
        <dbReference type="ARBA" id="ARBA00022840"/>
    </source>
</evidence>